<dbReference type="PANTHER" id="PTHR43085:SF1">
    <property type="entry name" value="PSEUDOURIDINE KINASE-RELATED"/>
    <property type="match status" value="1"/>
</dbReference>
<accession>A0A398C7F9</accession>
<evidence type="ECO:0008006" key="7">
    <source>
        <dbReference type="Google" id="ProtNLM"/>
    </source>
</evidence>
<evidence type="ECO:0000256" key="4">
    <source>
        <dbReference type="ARBA" id="ARBA00022840"/>
    </source>
</evidence>
<dbReference type="InterPro" id="IPR029056">
    <property type="entry name" value="Ribokinase-like"/>
</dbReference>
<keyword evidence="3" id="KW-0418">Kinase</keyword>
<dbReference type="InterPro" id="IPR050306">
    <property type="entry name" value="PfkB_Carbo_kinase"/>
</dbReference>
<dbReference type="OrthoDB" id="9795789at2"/>
<keyword evidence="4" id="KW-0067">ATP-binding</keyword>
<proteinExistence type="predicted"/>
<keyword evidence="6" id="KW-1185">Reference proteome</keyword>
<comment type="caution">
    <text evidence="5">The sequence shown here is derived from an EMBL/GenBank/DDBJ whole genome shotgun (WGS) entry which is preliminary data.</text>
</comment>
<sequence length="354" mass="38012">MRTTTPSIAGTGLFALDVIVRLDGSKATPSLGGSAGNVLSILGALGWGAAPMGLLGDDAAGHTIRRDFERVGADTRLLRRSIARSTPVIFQHQLDRQAAQDDATHRFTFACPNCGDRRCPYWEDDPEFADVRADLPPASVFYLDRPTRLGVAAAEQYASCGATVVFEPSAVGDDVGLFVRAARAAHIVKYADERLGDLGAYHLRPDGIEIQTRGSHGLRFRCGKVDRSWTYLPAFRLPFIHDTAGAGDWCTAGMLYELFGAAAGVRTIDRKTIEHALAFGQVLSTLNCMTEGARGLLAIWSPDQIVRAARSATQARTGSGQFVDQTFRSFAHDVGLTSSTTALRGDGFGCCSQL</sequence>
<keyword evidence="1" id="KW-0808">Transferase</keyword>
<organism evidence="5 6">
    <name type="scientific">Simplicispira hankyongi</name>
    <dbReference type="NCBI Taxonomy" id="2315688"/>
    <lineage>
        <taxon>Bacteria</taxon>
        <taxon>Pseudomonadati</taxon>
        <taxon>Pseudomonadota</taxon>
        <taxon>Betaproteobacteria</taxon>
        <taxon>Burkholderiales</taxon>
        <taxon>Comamonadaceae</taxon>
        <taxon>Simplicispira</taxon>
    </lineage>
</organism>
<evidence type="ECO:0000313" key="6">
    <source>
        <dbReference type="Proteomes" id="UP000266302"/>
    </source>
</evidence>
<dbReference type="GO" id="GO:0016301">
    <property type="term" value="F:kinase activity"/>
    <property type="evidence" value="ECO:0007669"/>
    <property type="project" value="UniProtKB-KW"/>
</dbReference>
<gene>
    <name evidence="5" type="ORF">D3F03_15675</name>
</gene>
<evidence type="ECO:0000256" key="3">
    <source>
        <dbReference type="ARBA" id="ARBA00022777"/>
    </source>
</evidence>
<dbReference type="GO" id="GO:0005524">
    <property type="term" value="F:ATP binding"/>
    <property type="evidence" value="ECO:0007669"/>
    <property type="project" value="UniProtKB-KW"/>
</dbReference>
<keyword evidence="2" id="KW-0547">Nucleotide-binding</keyword>
<dbReference type="Proteomes" id="UP000266302">
    <property type="component" value="Unassembled WGS sequence"/>
</dbReference>
<reference evidence="5 6" key="1">
    <citation type="submission" date="2018-09" db="EMBL/GenBank/DDBJ databases">
        <title>Draft genome of Simplicispira sp. NY-02.</title>
        <authorList>
            <person name="Im W.T."/>
        </authorList>
    </citation>
    <scope>NUCLEOTIDE SEQUENCE [LARGE SCALE GENOMIC DNA]</scope>
    <source>
        <strain evidence="5 6">NY-02</strain>
    </source>
</reference>
<name>A0A398C7F9_9BURK</name>
<dbReference type="PANTHER" id="PTHR43085">
    <property type="entry name" value="HEXOKINASE FAMILY MEMBER"/>
    <property type="match status" value="1"/>
</dbReference>
<protein>
    <recommendedName>
        <fullName evidence="7">Carbohydrate kinase PfkB domain-containing protein</fullName>
    </recommendedName>
</protein>
<dbReference type="SUPFAM" id="SSF53613">
    <property type="entry name" value="Ribokinase-like"/>
    <property type="match status" value="1"/>
</dbReference>
<dbReference type="RefSeq" id="WP_119110373.1">
    <property type="nucleotide sequence ID" value="NZ_QXJC01000010.1"/>
</dbReference>
<dbReference type="AlphaFoldDB" id="A0A398C7F9"/>
<dbReference type="EMBL" id="QXJC01000010">
    <property type="protein sequence ID" value="RID97147.1"/>
    <property type="molecule type" value="Genomic_DNA"/>
</dbReference>
<dbReference type="InterPro" id="IPR002173">
    <property type="entry name" value="Carboh/pur_kinase_PfkB_CS"/>
</dbReference>
<dbReference type="PROSITE" id="PS00584">
    <property type="entry name" value="PFKB_KINASES_2"/>
    <property type="match status" value="1"/>
</dbReference>
<evidence type="ECO:0000256" key="2">
    <source>
        <dbReference type="ARBA" id="ARBA00022741"/>
    </source>
</evidence>
<evidence type="ECO:0000256" key="1">
    <source>
        <dbReference type="ARBA" id="ARBA00022679"/>
    </source>
</evidence>
<evidence type="ECO:0000313" key="5">
    <source>
        <dbReference type="EMBL" id="RID97147.1"/>
    </source>
</evidence>
<dbReference type="Gene3D" id="3.40.1190.20">
    <property type="match status" value="1"/>
</dbReference>